<feature type="region of interest" description="Disordered" evidence="1">
    <location>
        <begin position="181"/>
        <end position="216"/>
    </location>
</feature>
<evidence type="ECO:0000313" key="4">
    <source>
        <dbReference type="Proteomes" id="UP000070544"/>
    </source>
</evidence>
<feature type="transmembrane region" description="Helical" evidence="2">
    <location>
        <begin position="24"/>
        <end position="43"/>
    </location>
</feature>
<dbReference type="AlphaFoldDB" id="A0A139ABR3"/>
<feature type="transmembrane region" description="Helical" evidence="2">
    <location>
        <begin position="140"/>
        <end position="159"/>
    </location>
</feature>
<dbReference type="OrthoDB" id="10363258at2759"/>
<evidence type="ECO:0000256" key="1">
    <source>
        <dbReference type="SAM" id="MobiDB-lite"/>
    </source>
</evidence>
<evidence type="ECO:0000313" key="3">
    <source>
        <dbReference type="EMBL" id="KXS14044.1"/>
    </source>
</evidence>
<evidence type="ECO:0008006" key="5">
    <source>
        <dbReference type="Google" id="ProtNLM"/>
    </source>
</evidence>
<sequence length="216" mass="23904">MFYEWRMLADTLDSKELSDRAKNYWQLVCSVSGLTSGFTYLVSNSGVTFDPSLSSTILGIDRKALCGGLVAFAFLFCLSATLWSATLYGELNMLGDQDAKWFISRFWYLCDSPFVLCGIGIVLMLANGAFVLGGLYDNHALFYTVLTFGVVAMLAYFYLTTVLEKVIYEKIRKRWVDEGKRDDGRLRGSLTSGSGKGSGTAGKVEPEVESSKWGEV</sequence>
<organism evidence="3 4">
    <name type="scientific">Gonapodya prolifera (strain JEL478)</name>
    <name type="common">Monoblepharis prolifera</name>
    <dbReference type="NCBI Taxonomy" id="1344416"/>
    <lineage>
        <taxon>Eukaryota</taxon>
        <taxon>Fungi</taxon>
        <taxon>Fungi incertae sedis</taxon>
        <taxon>Chytridiomycota</taxon>
        <taxon>Chytridiomycota incertae sedis</taxon>
        <taxon>Monoblepharidomycetes</taxon>
        <taxon>Monoblepharidales</taxon>
        <taxon>Gonapodyaceae</taxon>
        <taxon>Gonapodya</taxon>
    </lineage>
</organism>
<name>A0A139ABR3_GONPJ</name>
<keyword evidence="4" id="KW-1185">Reference proteome</keyword>
<proteinExistence type="predicted"/>
<protein>
    <recommendedName>
        <fullName evidence="5">Transmembrane protein</fullName>
    </recommendedName>
</protein>
<keyword evidence="2" id="KW-0472">Membrane</keyword>
<gene>
    <name evidence="3" type="ORF">M427DRAFT_70932</name>
</gene>
<evidence type="ECO:0000256" key="2">
    <source>
        <dbReference type="SAM" id="Phobius"/>
    </source>
</evidence>
<feature type="compositionally biased region" description="Basic and acidic residues" evidence="1">
    <location>
        <begin position="204"/>
        <end position="216"/>
    </location>
</feature>
<reference evidence="3 4" key="1">
    <citation type="journal article" date="2015" name="Genome Biol. Evol.">
        <title>Phylogenomic analyses indicate that early fungi evolved digesting cell walls of algal ancestors of land plants.</title>
        <authorList>
            <person name="Chang Y."/>
            <person name="Wang S."/>
            <person name="Sekimoto S."/>
            <person name="Aerts A.L."/>
            <person name="Choi C."/>
            <person name="Clum A."/>
            <person name="LaButti K.M."/>
            <person name="Lindquist E.A."/>
            <person name="Yee Ngan C."/>
            <person name="Ohm R.A."/>
            <person name="Salamov A.A."/>
            <person name="Grigoriev I.V."/>
            <person name="Spatafora J.W."/>
            <person name="Berbee M.L."/>
        </authorList>
    </citation>
    <scope>NUCLEOTIDE SEQUENCE [LARGE SCALE GENOMIC DNA]</scope>
    <source>
        <strain evidence="3 4">JEL478</strain>
    </source>
</reference>
<dbReference type="EMBL" id="KQ965772">
    <property type="protein sequence ID" value="KXS14044.1"/>
    <property type="molecule type" value="Genomic_DNA"/>
</dbReference>
<feature type="transmembrane region" description="Helical" evidence="2">
    <location>
        <begin position="64"/>
        <end position="86"/>
    </location>
</feature>
<keyword evidence="2" id="KW-0812">Transmembrane</keyword>
<dbReference type="Proteomes" id="UP000070544">
    <property type="component" value="Unassembled WGS sequence"/>
</dbReference>
<feature type="transmembrane region" description="Helical" evidence="2">
    <location>
        <begin position="106"/>
        <end position="133"/>
    </location>
</feature>
<accession>A0A139ABR3</accession>
<keyword evidence="2" id="KW-1133">Transmembrane helix</keyword>